<evidence type="ECO:0000313" key="10">
    <source>
        <dbReference type="EMBL" id="KAJ3055500.1"/>
    </source>
</evidence>
<feature type="region of interest" description="Disordered" evidence="8">
    <location>
        <begin position="740"/>
        <end position="782"/>
    </location>
</feature>
<evidence type="ECO:0000256" key="2">
    <source>
        <dbReference type="ARBA" id="ARBA00022692"/>
    </source>
</evidence>
<reference evidence="10" key="1">
    <citation type="submission" date="2020-05" db="EMBL/GenBank/DDBJ databases">
        <title>Phylogenomic resolution of chytrid fungi.</title>
        <authorList>
            <person name="Stajich J.E."/>
            <person name="Amses K."/>
            <person name="Simmons R."/>
            <person name="Seto K."/>
            <person name="Myers J."/>
            <person name="Bonds A."/>
            <person name="Quandt C.A."/>
            <person name="Barry K."/>
            <person name="Liu P."/>
            <person name="Grigoriev I."/>
            <person name="Longcore J.E."/>
            <person name="James T.Y."/>
        </authorList>
    </citation>
    <scope>NUCLEOTIDE SEQUENCE</scope>
    <source>
        <strain evidence="10">JEL0318</strain>
    </source>
</reference>
<gene>
    <name evidence="10" type="ORF">HK097_010275</name>
</gene>
<feature type="coiled-coil region" evidence="7">
    <location>
        <begin position="156"/>
        <end position="190"/>
    </location>
</feature>
<feature type="compositionally biased region" description="Acidic residues" evidence="8">
    <location>
        <begin position="375"/>
        <end position="388"/>
    </location>
</feature>
<dbReference type="GO" id="GO:0004016">
    <property type="term" value="F:adenylate cyclase activity"/>
    <property type="evidence" value="ECO:0007669"/>
    <property type="project" value="TreeGrafter"/>
</dbReference>
<dbReference type="InterPro" id="IPR001054">
    <property type="entry name" value="A/G_cyclase"/>
</dbReference>
<evidence type="ECO:0000256" key="1">
    <source>
        <dbReference type="ARBA" id="ARBA00004370"/>
    </source>
</evidence>
<dbReference type="GO" id="GO:0007168">
    <property type="term" value="P:receptor guanylyl cyclase signaling pathway"/>
    <property type="evidence" value="ECO:0007669"/>
    <property type="project" value="TreeGrafter"/>
</dbReference>
<dbReference type="EMBL" id="JADGJD010000075">
    <property type="protein sequence ID" value="KAJ3055500.1"/>
    <property type="molecule type" value="Genomic_DNA"/>
</dbReference>
<dbReference type="Proteomes" id="UP001212841">
    <property type="component" value="Unassembled WGS sequence"/>
</dbReference>
<dbReference type="GO" id="GO:0000166">
    <property type="term" value="F:nucleotide binding"/>
    <property type="evidence" value="ECO:0007669"/>
    <property type="project" value="UniProtKB-KW"/>
</dbReference>
<keyword evidence="4" id="KW-1133">Transmembrane helix</keyword>
<dbReference type="PANTHER" id="PTHR11920">
    <property type="entry name" value="GUANYLYL CYCLASE"/>
    <property type="match status" value="1"/>
</dbReference>
<dbReference type="Gene3D" id="3.30.70.1230">
    <property type="entry name" value="Nucleotide cyclase"/>
    <property type="match status" value="1"/>
</dbReference>
<feature type="region of interest" description="Disordered" evidence="8">
    <location>
        <begin position="371"/>
        <end position="431"/>
    </location>
</feature>
<keyword evidence="2" id="KW-0812">Transmembrane</keyword>
<dbReference type="GO" id="GO:0035556">
    <property type="term" value="P:intracellular signal transduction"/>
    <property type="evidence" value="ECO:0007669"/>
    <property type="project" value="InterPro"/>
</dbReference>
<dbReference type="PANTHER" id="PTHR11920:SF335">
    <property type="entry name" value="GUANYLATE CYCLASE"/>
    <property type="match status" value="1"/>
</dbReference>
<keyword evidence="7" id="KW-0175">Coiled coil</keyword>
<proteinExistence type="predicted"/>
<feature type="domain" description="Guanylate cyclase" evidence="9">
    <location>
        <begin position="553"/>
        <end position="686"/>
    </location>
</feature>
<feature type="compositionally biased region" description="Low complexity" evidence="8">
    <location>
        <begin position="740"/>
        <end position="756"/>
    </location>
</feature>
<name>A0AAD5X8V4_9FUNG</name>
<evidence type="ECO:0000259" key="9">
    <source>
        <dbReference type="PROSITE" id="PS50125"/>
    </source>
</evidence>
<evidence type="ECO:0000256" key="6">
    <source>
        <dbReference type="ARBA" id="ARBA00023239"/>
    </source>
</evidence>
<dbReference type="PROSITE" id="PS50125">
    <property type="entry name" value="GUANYLATE_CYCLASE_2"/>
    <property type="match status" value="1"/>
</dbReference>
<keyword evidence="11" id="KW-1185">Reference proteome</keyword>
<dbReference type="GO" id="GO:0005886">
    <property type="term" value="C:plasma membrane"/>
    <property type="evidence" value="ECO:0007669"/>
    <property type="project" value="TreeGrafter"/>
</dbReference>
<protein>
    <recommendedName>
        <fullName evidence="9">Guanylate cyclase domain-containing protein</fullName>
    </recommendedName>
</protein>
<feature type="coiled-coil region" evidence="7">
    <location>
        <begin position="433"/>
        <end position="504"/>
    </location>
</feature>
<keyword evidence="6" id="KW-0456">Lyase</keyword>
<dbReference type="InterPro" id="IPR050401">
    <property type="entry name" value="Cyclic_nucleotide_synthase"/>
</dbReference>
<evidence type="ECO:0000256" key="5">
    <source>
        <dbReference type="ARBA" id="ARBA00023136"/>
    </source>
</evidence>
<comment type="subcellular location">
    <subcellularLocation>
        <location evidence="1">Membrane</location>
    </subcellularLocation>
</comment>
<evidence type="ECO:0000256" key="7">
    <source>
        <dbReference type="SAM" id="Coils"/>
    </source>
</evidence>
<dbReference type="GO" id="GO:0004383">
    <property type="term" value="F:guanylate cyclase activity"/>
    <property type="evidence" value="ECO:0007669"/>
    <property type="project" value="TreeGrafter"/>
</dbReference>
<keyword evidence="5" id="KW-0472">Membrane</keyword>
<dbReference type="SMART" id="SM00044">
    <property type="entry name" value="CYCc"/>
    <property type="match status" value="1"/>
</dbReference>
<evidence type="ECO:0000313" key="11">
    <source>
        <dbReference type="Proteomes" id="UP001212841"/>
    </source>
</evidence>
<evidence type="ECO:0000256" key="8">
    <source>
        <dbReference type="SAM" id="MobiDB-lite"/>
    </source>
</evidence>
<dbReference type="SUPFAM" id="SSF55073">
    <property type="entry name" value="Nucleotide cyclase"/>
    <property type="match status" value="1"/>
</dbReference>
<feature type="compositionally biased region" description="Polar residues" evidence="8">
    <location>
        <begin position="765"/>
        <end position="782"/>
    </location>
</feature>
<comment type="caution">
    <text evidence="10">The sequence shown here is derived from an EMBL/GenBank/DDBJ whole genome shotgun (WGS) entry which is preliminary data.</text>
</comment>
<evidence type="ECO:0000256" key="3">
    <source>
        <dbReference type="ARBA" id="ARBA00022741"/>
    </source>
</evidence>
<dbReference type="AlphaFoldDB" id="A0AAD5X8V4"/>
<organism evidence="10 11">
    <name type="scientific">Rhizophlyctis rosea</name>
    <dbReference type="NCBI Taxonomy" id="64517"/>
    <lineage>
        <taxon>Eukaryota</taxon>
        <taxon>Fungi</taxon>
        <taxon>Fungi incertae sedis</taxon>
        <taxon>Chytridiomycota</taxon>
        <taxon>Chytridiomycota incertae sedis</taxon>
        <taxon>Chytridiomycetes</taxon>
        <taxon>Rhizophlyctidales</taxon>
        <taxon>Rhizophlyctidaceae</taxon>
        <taxon>Rhizophlyctis</taxon>
    </lineage>
</organism>
<dbReference type="CDD" id="cd07302">
    <property type="entry name" value="CHD"/>
    <property type="match status" value="1"/>
</dbReference>
<keyword evidence="3" id="KW-0547">Nucleotide-binding</keyword>
<dbReference type="InterPro" id="IPR029787">
    <property type="entry name" value="Nucleotide_cyclase"/>
</dbReference>
<dbReference type="GO" id="GO:0001653">
    <property type="term" value="F:peptide receptor activity"/>
    <property type="evidence" value="ECO:0007669"/>
    <property type="project" value="TreeGrafter"/>
</dbReference>
<dbReference type="Pfam" id="PF00211">
    <property type="entry name" value="Guanylate_cyc"/>
    <property type="match status" value="1"/>
</dbReference>
<feature type="region of interest" description="Disordered" evidence="8">
    <location>
        <begin position="1"/>
        <end position="29"/>
    </location>
</feature>
<sequence length="782" mass="88625">MSDGGDTQVATVPSQQQLQRQDDQKQMTVDSIRQLQAEELDKTLQTMKIEDEALRLALDRENEVIQSSIERMHRLNNFRIDEAHVREANVAESRFLVERQEQERQYLGQRQVEEAKTLKDEEDTRRFLDLISREARALKSGVRSRREAGEKVAGVKKRLAERRQAVAMRLASVENRQERERKTLQESQQRVMKNMALYRKLLLQEYEDKELDAFVTNSSEQGQQTKLLGKQEAQKVHEARMLQLKLRMQKEAEQLREEHLLKLKHMTMICDLELEQVDEFENLLADQKIQELELEAEQLKEMEAEQDQANEQAASLKAFQTQRQLQLKAARTISQQRHEARQLQRQQKVAAKQREKHFFAAEEALKESLRALTGDEQDEDAAGSEGGDDGMKGKRSAAQSVGMSEDGSEFSEMTTESELERQLDETAGNDSALQELEAEAKKERERVEATQKKQAEAMETLRIQQREFRESLKREQNEVMFHLLAEQEEEYKQLKIQHHSEMEALLKTQNAANALEADNEVSNTLLYGMLPRYVADELKMGKEVEPKDFECVTILQADIVHFTNLTASSSPQQIVTLLNRLYSGFDETLDDYQDVYKTETVGDAYQIVGGLNSEPSFAARNATEVLECALRFADQVKKLDMTDQIQPELHVRIGVHSGPCVGGVAGVVMPKFAIFGDTVNIAAQMEQKSSPNRVHVSQATVDLVGDAFTFEKRGEVTIEGGVKLNTYWVTGRKKEAATAAAGRSSSAAARRAASGAMDRMGRKQVNMSTPNPAASGSERTST</sequence>
<evidence type="ECO:0000256" key="4">
    <source>
        <dbReference type="ARBA" id="ARBA00022989"/>
    </source>
</evidence>
<feature type="region of interest" description="Disordered" evidence="8">
    <location>
        <begin position="330"/>
        <end position="349"/>
    </location>
</feature>
<accession>A0AAD5X8V4</accession>